<dbReference type="PANTHER" id="PTHR32309:SF31">
    <property type="entry name" value="CAPSULAR EXOPOLYSACCHARIDE FAMILY"/>
    <property type="match status" value="1"/>
</dbReference>
<evidence type="ECO:0000313" key="3">
    <source>
        <dbReference type="EMBL" id="MBE8716024.1"/>
    </source>
</evidence>
<organism evidence="3 4">
    <name type="scientific">Cellvibrio polysaccharolyticus</name>
    <dbReference type="NCBI Taxonomy" id="2082724"/>
    <lineage>
        <taxon>Bacteria</taxon>
        <taxon>Pseudomonadati</taxon>
        <taxon>Pseudomonadota</taxon>
        <taxon>Gammaproteobacteria</taxon>
        <taxon>Cellvibrionales</taxon>
        <taxon>Cellvibrionaceae</taxon>
        <taxon>Cellvibrio</taxon>
    </lineage>
</organism>
<evidence type="ECO:0000256" key="1">
    <source>
        <dbReference type="SAM" id="Coils"/>
    </source>
</evidence>
<dbReference type="RefSeq" id="WP_193906801.1">
    <property type="nucleotide sequence ID" value="NZ_PRDL01000001.1"/>
</dbReference>
<feature type="coiled-coil region" evidence="1">
    <location>
        <begin position="312"/>
        <end position="377"/>
    </location>
</feature>
<dbReference type="Proteomes" id="UP000652567">
    <property type="component" value="Unassembled WGS sequence"/>
</dbReference>
<keyword evidence="1" id="KW-0175">Coiled coil</keyword>
<feature type="transmembrane region" description="Helical" evidence="2">
    <location>
        <begin position="478"/>
        <end position="501"/>
    </location>
</feature>
<dbReference type="EMBL" id="PRDL01000001">
    <property type="protein sequence ID" value="MBE8716024.1"/>
    <property type="molecule type" value="Genomic_DNA"/>
</dbReference>
<keyword evidence="2" id="KW-1133">Transmembrane helix</keyword>
<comment type="caution">
    <text evidence="3">The sequence shown here is derived from an EMBL/GenBank/DDBJ whole genome shotgun (WGS) entry which is preliminary data.</text>
</comment>
<evidence type="ECO:0000313" key="4">
    <source>
        <dbReference type="Proteomes" id="UP000652567"/>
    </source>
</evidence>
<dbReference type="NCBIfam" id="TIGR03007">
    <property type="entry name" value="pepcterm_ChnLen"/>
    <property type="match status" value="1"/>
</dbReference>
<gene>
    <name evidence="3" type="ORF">C4F51_02340</name>
</gene>
<keyword evidence="2" id="KW-0472">Membrane</keyword>
<protein>
    <submittedName>
        <fullName evidence="3">Chain length-determining protein</fullName>
    </submittedName>
</protein>
<feature type="coiled-coil region" evidence="1">
    <location>
        <begin position="168"/>
        <end position="269"/>
    </location>
</feature>
<evidence type="ECO:0000256" key="2">
    <source>
        <dbReference type="SAM" id="Phobius"/>
    </source>
</evidence>
<dbReference type="AlphaFoldDB" id="A0A928YSH7"/>
<sequence>MDKSTIRDLLLAFKTELVRFRFPVVLFFILISFAVLAVGVFWPKHYTSGALLVADSSTIYEPLFKGRAPVTSIDRSEQAREIIYTRSILESAARQAGLLKDSATAKEVDQVVRDIRSGLSTRAEKNNYFRITYSSIHPDATFETLNAVVNVFIEDIARKKRDESLGAFNFIDAQVQSYKRQLEQAEEKLKIFTGQNTDGTEASVTNRIASLRNEIESLKISIEESKTRIATVQTQLSQEGQYQQAKGQIDELRQRRQGLVTQLENLLLLYQENYPDVISLRAQISELDNSIATLQASGEVFGNNDRVENPLYEELRKQQQAADLDLRSQQRRMESLSNLLEQEYERARRVAANRAELSDLTRDMKVIQDVYEEMLQRKESARVSMTLDIEGQGTSYRIQEPAAFPLKPSGLYFLHFAILGPILGLLASLGLLIVYVLLDPHIRSARALQQSLPEGMDVIGSIPHYNTPLGERLLRKDIIGLLLLSIIAIAAYAGFAVYWQFLRG</sequence>
<keyword evidence="4" id="KW-1185">Reference proteome</keyword>
<proteinExistence type="predicted"/>
<keyword evidence="2" id="KW-0812">Transmembrane</keyword>
<feature type="transmembrane region" description="Helical" evidence="2">
    <location>
        <begin position="20"/>
        <end position="42"/>
    </location>
</feature>
<dbReference type="InterPro" id="IPR050445">
    <property type="entry name" value="Bact_polysacc_biosynth/exp"/>
</dbReference>
<feature type="transmembrane region" description="Helical" evidence="2">
    <location>
        <begin position="412"/>
        <end position="438"/>
    </location>
</feature>
<reference evidence="3" key="1">
    <citation type="submission" date="2018-07" db="EMBL/GenBank/DDBJ databases">
        <title>Genome assembly of strain Ka43.</title>
        <authorList>
            <person name="Kukolya J."/>
            <person name="Nagy I."/>
            <person name="Horvath B."/>
            <person name="Toth A."/>
        </authorList>
    </citation>
    <scope>NUCLEOTIDE SEQUENCE</scope>
    <source>
        <strain evidence="3">KB43</strain>
    </source>
</reference>
<dbReference type="PANTHER" id="PTHR32309">
    <property type="entry name" value="TYROSINE-PROTEIN KINASE"/>
    <property type="match status" value="1"/>
</dbReference>
<dbReference type="InterPro" id="IPR014345">
    <property type="entry name" value="XrtA_polysacc_chain"/>
</dbReference>
<accession>A0A928YSH7</accession>
<name>A0A928YSH7_9GAMM</name>